<evidence type="ECO:0000256" key="10">
    <source>
        <dbReference type="ARBA" id="ARBA00023244"/>
    </source>
</evidence>
<dbReference type="FunFam" id="3.30.160.110:FF:000001">
    <property type="entry name" value="Siroheme synthase"/>
    <property type="match status" value="1"/>
</dbReference>
<evidence type="ECO:0000256" key="11">
    <source>
        <dbReference type="ARBA" id="ARBA00023268"/>
    </source>
</evidence>
<dbReference type="AlphaFoldDB" id="A0AA51X804"/>
<evidence type="ECO:0000256" key="16">
    <source>
        <dbReference type="PIRSR" id="PIRSR036426-1"/>
    </source>
</evidence>
<feature type="binding site" evidence="15">
    <location>
        <position position="419"/>
    </location>
    <ligand>
        <name>S-adenosyl-L-methionine</name>
        <dbReference type="ChEBI" id="CHEBI:59789"/>
    </ligand>
</feature>
<dbReference type="InterPro" id="IPR006367">
    <property type="entry name" value="Sirohaem_synthase_N"/>
</dbReference>
<comment type="function">
    <text evidence="15">Multifunctional enzyme that catalyzes the SAM-dependent methylations of uroporphyrinogen III at position C-2 and C-7 to form precorrin-2 via precorrin-1. Then it catalyzes the NAD-dependent ring dehydrogenation of precorrin-2 to yield sirohydrochlorin. Finally, it catalyzes the ferrochelation of sirohydrochlorin to yield siroheme.</text>
</comment>
<dbReference type="Pfam" id="PF13241">
    <property type="entry name" value="NAD_binding_7"/>
    <property type="match status" value="1"/>
</dbReference>
<dbReference type="InterPro" id="IPR006366">
    <property type="entry name" value="CobA/CysG_C"/>
</dbReference>
<evidence type="ECO:0000256" key="15">
    <source>
        <dbReference type="HAMAP-Rule" id="MF_01646"/>
    </source>
</evidence>
<dbReference type="EC" id="4.99.1.4" evidence="15"/>
<dbReference type="EC" id="1.3.1.76" evidence="15"/>
<comment type="similarity">
    <text evidence="2">Belongs to the precorrin methyltransferase family.</text>
</comment>
<comment type="catalytic activity">
    <reaction evidence="15">
        <text>uroporphyrinogen III + 2 S-adenosyl-L-methionine = precorrin-2 + 2 S-adenosyl-L-homocysteine + H(+)</text>
        <dbReference type="Rhea" id="RHEA:32459"/>
        <dbReference type="ChEBI" id="CHEBI:15378"/>
        <dbReference type="ChEBI" id="CHEBI:57308"/>
        <dbReference type="ChEBI" id="CHEBI:57856"/>
        <dbReference type="ChEBI" id="CHEBI:58827"/>
        <dbReference type="ChEBI" id="CHEBI:59789"/>
        <dbReference type="EC" id="2.1.1.107"/>
    </reaction>
</comment>
<dbReference type="Gene3D" id="1.10.8.210">
    <property type="entry name" value="Sirohaem synthase, dimerisation domain"/>
    <property type="match status" value="1"/>
</dbReference>
<dbReference type="EC" id="2.1.1.107" evidence="15"/>
<feature type="region of interest" description="Uroporphyrinogen-III C-methyltransferase" evidence="15">
    <location>
        <begin position="223"/>
        <end position="490"/>
    </location>
</feature>
<comment type="catalytic activity">
    <reaction evidence="15">
        <text>siroheme + 2 H(+) = sirohydrochlorin + Fe(2+)</text>
        <dbReference type="Rhea" id="RHEA:24360"/>
        <dbReference type="ChEBI" id="CHEBI:15378"/>
        <dbReference type="ChEBI" id="CHEBI:29033"/>
        <dbReference type="ChEBI" id="CHEBI:58351"/>
        <dbReference type="ChEBI" id="CHEBI:60052"/>
        <dbReference type="EC" id="4.99.1.4"/>
    </reaction>
</comment>
<dbReference type="InterPro" id="IPR028281">
    <property type="entry name" value="Sirohaem_synthase_central"/>
</dbReference>
<dbReference type="EMBL" id="CP133548">
    <property type="protein sequence ID" value="WMS88778.1"/>
    <property type="molecule type" value="Genomic_DNA"/>
</dbReference>
<feature type="binding site" evidence="15">
    <location>
        <begin position="22"/>
        <end position="23"/>
    </location>
    <ligand>
        <name>NAD(+)</name>
        <dbReference type="ChEBI" id="CHEBI:57540"/>
    </ligand>
</feature>
<dbReference type="NCBIfam" id="TIGR01470">
    <property type="entry name" value="cysG_Nterm"/>
    <property type="match status" value="1"/>
</dbReference>
<dbReference type="RefSeq" id="WP_309204001.1">
    <property type="nucleotide sequence ID" value="NZ_CP133548.1"/>
</dbReference>
<evidence type="ECO:0000259" key="18">
    <source>
        <dbReference type="Pfam" id="PF10414"/>
    </source>
</evidence>
<dbReference type="GO" id="GO:0032259">
    <property type="term" value="P:methylation"/>
    <property type="evidence" value="ECO:0007669"/>
    <property type="project" value="UniProtKB-KW"/>
</dbReference>
<gene>
    <name evidence="15 20" type="primary">cysG</name>
    <name evidence="20" type="ORF">Q9312_07630</name>
</gene>
<dbReference type="PANTHER" id="PTHR45790:SF1">
    <property type="entry name" value="SIROHEME SYNTHASE"/>
    <property type="match status" value="1"/>
</dbReference>
<keyword evidence="10 15" id="KW-0627">Porphyrin biosynthesis</keyword>
<dbReference type="Gene3D" id="3.40.50.720">
    <property type="entry name" value="NAD(P)-binding Rossmann-like Domain"/>
    <property type="match status" value="1"/>
</dbReference>
<dbReference type="GO" id="GO:0043115">
    <property type="term" value="F:precorrin-2 dehydrogenase activity"/>
    <property type="evidence" value="ECO:0007669"/>
    <property type="project" value="UniProtKB-UniRule"/>
</dbReference>
<evidence type="ECO:0000256" key="3">
    <source>
        <dbReference type="ARBA" id="ARBA00022573"/>
    </source>
</evidence>
<dbReference type="GO" id="GO:0019354">
    <property type="term" value="P:siroheme biosynthetic process"/>
    <property type="evidence" value="ECO:0007669"/>
    <property type="project" value="UniProtKB-UniRule"/>
</dbReference>
<dbReference type="Gene3D" id="3.30.160.110">
    <property type="entry name" value="Siroheme synthase, domain 2"/>
    <property type="match status" value="1"/>
</dbReference>
<feature type="domain" description="Sirohaem synthase dimerisation" evidence="18">
    <location>
        <begin position="153"/>
        <end position="210"/>
    </location>
</feature>
<dbReference type="GO" id="GO:0051266">
    <property type="term" value="F:sirohydrochlorin ferrochelatase activity"/>
    <property type="evidence" value="ECO:0007669"/>
    <property type="project" value="UniProtKB-EC"/>
</dbReference>
<feature type="binding site" evidence="15">
    <location>
        <position position="232"/>
    </location>
    <ligand>
        <name>S-adenosyl-L-methionine</name>
        <dbReference type="ChEBI" id="CHEBI:59789"/>
    </ligand>
</feature>
<keyword evidence="7 15" id="KW-0560">Oxidoreductase</keyword>
<dbReference type="HAMAP" id="MF_01646">
    <property type="entry name" value="Siroheme_synth"/>
    <property type="match status" value="1"/>
</dbReference>
<dbReference type="InterPro" id="IPR012409">
    <property type="entry name" value="Sirohaem_synth"/>
</dbReference>
<evidence type="ECO:0000256" key="6">
    <source>
        <dbReference type="ARBA" id="ARBA00022691"/>
    </source>
</evidence>
<evidence type="ECO:0000256" key="13">
    <source>
        <dbReference type="ARBA" id="ARBA00047561"/>
    </source>
</evidence>
<dbReference type="SUPFAM" id="SSF75615">
    <property type="entry name" value="Siroheme synthase middle domains-like"/>
    <property type="match status" value="1"/>
</dbReference>
<dbReference type="Pfam" id="PF10414">
    <property type="entry name" value="CysG_dimeriser"/>
    <property type="match status" value="1"/>
</dbReference>
<evidence type="ECO:0000313" key="20">
    <source>
        <dbReference type="EMBL" id="WMS88778.1"/>
    </source>
</evidence>
<evidence type="ECO:0000256" key="14">
    <source>
        <dbReference type="ARBA" id="ARBA00060548"/>
    </source>
</evidence>
<dbReference type="Gene3D" id="3.30.950.10">
    <property type="entry name" value="Methyltransferase, Cobalt-precorrin-4 Transmethylase, Domain 2"/>
    <property type="match status" value="1"/>
</dbReference>
<dbReference type="GO" id="GO:0051287">
    <property type="term" value="F:NAD binding"/>
    <property type="evidence" value="ECO:0007669"/>
    <property type="project" value="InterPro"/>
</dbReference>
<comment type="pathway">
    <text evidence="12 15">Porphyrin-containing compound metabolism; siroheme biosynthesis; precorrin-2 from uroporphyrinogen III: step 1/1.</text>
</comment>
<dbReference type="InterPro" id="IPR050161">
    <property type="entry name" value="Siro_Cobalamin_biosynth"/>
</dbReference>
<keyword evidence="15" id="KW-0597">Phosphoprotein</keyword>
<dbReference type="PANTHER" id="PTHR45790">
    <property type="entry name" value="SIROHEME SYNTHASE-RELATED"/>
    <property type="match status" value="1"/>
</dbReference>
<comment type="pathway">
    <text evidence="1 15">Porphyrin-containing compound metabolism; siroheme biosynthesis; sirohydrochlorin from precorrin-2: step 1/1.</text>
</comment>
<evidence type="ECO:0000256" key="5">
    <source>
        <dbReference type="ARBA" id="ARBA00022679"/>
    </source>
</evidence>
<dbReference type="FunFam" id="3.30.950.10:FF:000001">
    <property type="entry name" value="Siroheme synthase"/>
    <property type="match status" value="1"/>
</dbReference>
<feature type="region of interest" description="Precorrin-2 dehydrogenase / sirohydrochlorin ferrochelatase" evidence="15">
    <location>
        <begin position="1"/>
        <end position="206"/>
    </location>
</feature>
<dbReference type="NCBIfam" id="TIGR01469">
    <property type="entry name" value="cobA_cysG_Cterm"/>
    <property type="match status" value="1"/>
</dbReference>
<dbReference type="PIRSF" id="PIRSF036426">
    <property type="entry name" value="Sirohaem_synth"/>
    <property type="match status" value="1"/>
</dbReference>
<proteinExistence type="inferred from homology"/>
<reference evidence="20 21" key="1">
    <citation type="submission" date="2023-08" db="EMBL/GenBank/DDBJ databases">
        <title>Pleionea litopenaei sp. nov., isolated from stomach of juvenile Litopenaeus vannamei.</title>
        <authorList>
            <person name="Rho A.M."/>
            <person name="Hwang C.Y."/>
        </authorList>
    </citation>
    <scope>NUCLEOTIDE SEQUENCE [LARGE SCALE GENOMIC DNA]</scope>
    <source>
        <strain evidence="20 21">HL-JVS1</strain>
    </source>
</reference>
<comment type="catalytic activity">
    <reaction evidence="13 15">
        <text>precorrin-2 + NAD(+) = sirohydrochlorin + NADH + 2 H(+)</text>
        <dbReference type="Rhea" id="RHEA:15613"/>
        <dbReference type="ChEBI" id="CHEBI:15378"/>
        <dbReference type="ChEBI" id="CHEBI:57540"/>
        <dbReference type="ChEBI" id="CHEBI:57945"/>
        <dbReference type="ChEBI" id="CHEBI:58351"/>
        <dbReference type="ChEBI" id="CHEBI:58827"/>
        <dbReference type="EC" id="1.3.1.76"/>
    </reaction>
</comment>
<keyword evidence="11 15" id="KW-0511">Multifunctional enzyme</keyword>
<feature type="modified residue" description="Phosphoserine" evidence="15">
    <location>
        <position position="131"/>
    </location>
</feature>
<organism evidence="20 21">
    <name type="scientific">Pleionea litopenaei</name>
    <dbReference type="NCBI Taxonomy" id="3070815"/>
    <lineage>
        <taxon>Bacteria</taxon>
        <taxon>Pseudomonadati</taxon>
        <taxon>Pseudomonadota</taxon>
        <taxon>Gammaproteobacteria</taxon>
        <taxon>Oceanospirillales</taxon>
        <taxon>Pleioneaceae</taxon>
        <taxon>Pleionea</taxon>
    </lineage>
</organism>
<dbReference type="Gene3D" id="3.40.1010.10">
    <property type="entry name" value="Cobalt-precorrin-4 Transmethylase, Domain 1"/>
    <property type="match status" value="1"/>
</dbReference>
<dbReference type="GO" id="GO:0009236">
    <property type="term" value="P:cobalamin biosynthetic process"/>
    <property type="evidence" value="ECO:0007669"/>
    <property type="project" value="UniProtKB-UniRule"/>
</dbReference>
<dbReference type="InterPro" id="IPR014777">
    <property type="entry name" value="4pyrrole_Mease_sub1"/>
</dbReference>
<dbReference type="NCBIfam" id="NF004790">
    <property type="entry name" value="PRK06136.1"/>
    <property type="match status" value="1"/>
</dbReference>
<evidence type="ECO:0000313" key="21">
    <source>
        <dbReference type="Proteomes" id="UP001239782"/>
    </source>
</evidence>
<dbReference type="GO" id="GO:0004851">
    <property type="term" value="F:uroporphyrin-III C-methyltransferase activity"/>
    <property type="evidence" value="ECO:0007669"/>
    <property type="project" value="UniProtKB-UniRule"/>
</dbReference>
<dbReference type="InterPro" id="IPR035996">
    <property type="entry name" value="4pyrrol_Methylase_sf"/>
</dbReference>
<feature type="domain" description="Siroheme synthase central" evidence="19">
    <location>
        <begin position="122"/>
        <end position="148"/>
    </location>
</feature>
<sequence length="490" mass="53325">MNFFPIFTQLRGRKVLIVGAGEVAVRKLSLVYQAGAEVIVVAPELGSSLVAFVNRVNHQRLSIIEREYQSDDLNDVHLVIAATANAQVNQQVFNDAEERKLFVNVVDNSPLCSFITPAIVDRSPLTIAISSGGEAPVLARLIRGKLESWIPASYGKLAQLAAKFRHRVKAALPTGTLRKRFWENVFEGVIADKVFNNESAKAESLLQQHLQHAVNASDVPTKGEVYLVGAGPGDPDLLTFKALRLMQQADVVVYDRLVSKPILNLIRRDADRIYVGKEKAAHCVPQNEINQLLIDLANQGKRVVRLKGGDPYIFGRGGEEAQQLVKAGVAFEAVPGITSAAGTANYCGIPLTHRDFAQSVTFATGHLKNNTVDLNWPALAQSNNTLVIYMGLTGLTTISEQLINHGRLANTPVAVVQNATRPDQKVVIGDLTSIAEKVVQAKIESPAMIIIGEVVSLYDELNQPSNDLPLIEALPLIEQDDVAEPLRKIA</sequence>
<comment type="pathway">
    <text evidence="14 15">Cofactor biosynthesis; adenosylcobalamin biosynthesis; precorrin-2 from uroporphyrinogen III: step 1/1.</text>
</comment>
<feature type="active site" description="Proton donor" evidence="15 16">
    <location>
        <position position="277"/>
    </location>
</feature>
<evidence type="ECO:0000256" key="8">
    <source>
        <dbReference type="ARBA" id="ARBA00023027"/>
    </source>
</evidence>
<feature type="binding site" evidence="15">
    <location>
        <position position="390"/>
    </location>
    <ligand>
        <name>S-adenosyl-L-methionine</name>
        <dbReference type="ChEBI" id="CHEBI:59789"/>
    </ligand>
</feature>
<dbReference type="NCBIfam" id="NF007922">
    <property type="entry name" value="PRK10637.1"/>
    <property type="match status" value="1"/>
</dbReference>
<comment type="similarity">
    <text evidence="15">In the N-terminal section; belongs to the precorrin-2 dehydrogenase / sirohydrochlorin ferrochelatase family.</text>
</comment>
<evidence type="ECO:0000256" key="7">
    <source>
        <dbReference type="ARBA" id="ARBA00023002"/>
    </source>
</evidence>
<dbReference type="InterPro" id="IPR000878">
    <property type="entry name" value="4pyrrol_Mease"/>
</dbReference>
<dbReference type="KEGG" id="plei:Q9312_07630"/>
<evidence type="ECO:0000256" key="9">
    <source>
        <dbReference type="ARBA" id="ARBA00023239"/>
    </source>
</evidence>
<evidence type="ECO:0000256" key="2">
    <source>
        <dbReference type="ARBA" id="ARBA00005879"/>
    </source>
</evidence>
<dbReference type="InterPro" id="IPR036291">
    <property type="entry name" value="NAD(P)-bd_dom_sf"/>
</dbReference>
<comment type="similarity">
    <text evidence="15">In the C-terminal section; belongs to the precorrin methyltransferase family.</text>
</comment>
<keyword evidence="8 15" id="KW-0520">NAD</keyword>
<dbReference type="FunFam" id="3.40.1010.10:FF:000001">
    <property type="entry name" value="Siroheme synthase"/>
    <property type="match status" value="1"/>
</dbReference>
<evidence type="ECO:0000259" key="19">
    <source>
        <dbReference type="Pfam" id="PF14824"/>
    </source>
</evidence>
<comment type="pathway">
    <text evidence="15">Porphyrin-containing compound metabolism; siroheme biosynthesis; siroheme from sirohydrochlorin: step 1/1.</text>
</comment>
<feature type="binding site" evidence="15">
    <location>
        <begin position="308"/>
        <end position="310"/>
    </location>
    <ligand>
        <name>S-adenosyl-L-methionine</name>
        <dbReference type="ChEBI" id="CHEBI:59789"/>
    </ligand>
</feature>
<keyword evidence="3 15" id="KW-0169">Cobalamin biosynthesis</keyword>
<keyword evidence="9 15" id="KW-0456">Lyase</keyword>
<feature type="active site" description="Proton acceptor" evidence="15 16">
    <location>
        <position position="255"/>
    </location>
</feature>
<dbReference type="InterPro" id="IPR014776">
    <property type="entry name" value="4pyrrole_Mease_sub2"/>
</dbReference>
<name>A0AA51X804_9GAMM</name>
<protein>
    <recommendedName>
        <fullName evidence="15">Siroheme synthase</fullName>
    </recommendedName>
    <domain>
        <recommendedName>
            <fullName evidence="15">Uroporphyrinogen-III C-methyltransferase</fullName>
            <shortName evidence="15">Urogen III methylase</shortName>
            <ecNumber evidence="15">2.1.1.107</ecNumber>
        </recommendedName>
        <alternativeName>
            <fullName evidence="15">SUMT</fullName>
        </alternativeName>
        <alternativeName>
            <fullName evidence="15">Uroporphyrinogen III methylase</fullName>
            <shortName evidence="15">UROM</shortName>
        </alternativeName>
    </domain>
    <domain>
        <recommendedName>
            <fullName evidence="15">Precorrin-2 dehydrogenase</fullName>
            <ecNumber evidence="15">1.3.1.76</ecNumber>
        </recommendedName>
    </domain>
    <domain>
        <recommendedName>
            <fullName evidence="15">Sirohydrochlorin ferrochelatase</fullName>
            <ecNumber evidence="15">4.99.1.4</ecNumber>
        </recommendedName>
    </domain>
</protein>
<keyword evidence="6 15" id="KW-0949">S-adenosyl-L-methionine</keyword>
<evidence type="ECO:0000256" key="1">
    <source>
        <dbReference type="ARBA" id="ARBA00005010"/>
    </source>
</evidence>
<feature type="binding site" evidence="15">
    <location>
        <begin position="43"/>
        <end position="44"/>
    </location>
    <ligand>
        <name>NAD(+)</name>
        <dbReference type="ChEBI" id="CHEBI:57540"/>
    </ligand>
</feature>
<accession>A0AA51X804</accession>
<evidence type="ECO:0000259" key="17">
    <source>
        <dbReference type="Pfam" id="PF00590"/>
    </source>
</evidence>
<feature type="domain" description="Tetrapyrrole methylase" evidence="17">
    <location>
        <begin position="225"/>
        <end position="434"/>
    </location>
</feature>
<comment type="caution">
    <text evidence="15">Lacks conserved residue(s) required for the propagation of feature annotation.</text>
</comment>
<keyword evidence="5 15" id="KW-0808">Transferase</keyword>
<keyword evidence="4 15" id="KW-0489">Methyltransferase</keyword>
<dbReference type="CDD" id="cd11642">
    <property type="entry name" value="SUMT"/>
    <property type="match status" value="1"/>
</dbReference>
<evidence type="ECO:0000256" key="12">
    <source>
        <dbReference type="ARBA" id="ARBA00025705"/>
    </source>
</evidence>
<keyword evidence="21" id="KW-1185">Reference proteome</keyword>
<dbReference type="SUPFAM" id="SSF53790">
    <property type="entry name" value="Tetrapyrrole methylase"/>
    <property type="match status" value="1"/>
</dbReference>
<comment type="pathway">
    <text evidence="15">Cofactor biosynthesis; adenosylcobalamin biosynthesis; sirohydrochlorin from precorrin-2: step 1/1.</text>
</comment>
<feature type="binding site" evidence="15">
    <location>
        <position position="313"/>
    </location>
    <ligand>
        <name>S-adenosyl-L-methionine</name>
        <dbReference type="ChEBI" id="CHEBI:59789"/>
    </ligand>
</feature>
<dbReference type="InterPro" id="IPR037115">
    <property type="entry name" value="Sirohaem_synt_dimer_dom_sf"/>
</dbReference>
<dbReference type="Pfam" id="PF14824">
    <property type="entry name" value="Sirohm_synth_M"/>
    <property type="match status" value="1"/>
</dbReference>
<dbReference type="SUPFAM" id="SSF51735">
    <property type="entry name" value="NAD(P)-binding Rossmann-fold domains"/>
    <property type="match status" value="1"/>
</dbReference>
<dbReference type="Pfam" id="PF00590">
    <property type="entry name" value="TP_methylase"/>
    <property type="match status" value="1"/>
</dbReference>
<dbReference type="Proteomes" id="UP001239782">
    <property type="component" value="Chromosome"/>
</dbReference>
<evidence type="ECO:0000256" key="4">
    <source>
        <dbReference type="ARBA" id="ARBA00022603"/>
    </source>
</evidence>
<dbReference type="InterPro" id="IPR019478">
    <property type="entry name" value="Sirohaem_synthase_dimer_dom"/>
</dbReference>